<dbReference type="Proteomes" id="UP000593735">
    <property type="component" value="Chromosome"/>
</dbReference>
<dbReference type="AlphaFoldDB" id="A0A7S7M846"/>
<dbReference type="CDD" id="cd00886">
    <property type="entry name" value="MogA_MoaB"/>
    <property type="match status" value="1"/>
</dbReference>
<dbReference type="RefSeq" id="WP_194370400.1">
    <property type="nucleotide sequence ID" value="NZ_CP063767.1"/>
</dbReference>
<evidence type="ECO:0000313" key="4">
    <source>
        <dbReference type="EMBL" id="QOY60202.1"/>
    </source>
</evidence>
<sequence>MAFDAREGQFAPADGRGRAAAVITVSDRAARGTYADASGPALADLLEGRGYAVAPVRVVPDERALIEEAIRDAVAQDMALVLTTGGTGFSSRDVTPEATTAVCERLAPGIPEAMRTASAAITERACLSREVAGICGRTLIVNLPGSPKAAVENLEAVISPIAHGLEILRGGPATCAR</sequence>
<accession>A0A7S7M846</accession>
<dbReference type="InterPro" id="IPR008284">
    <property type="entry name" value="MoCF_biosynth_CS"/>
</dbReference>
<proteinExistence type="predicted"/>
<dbReference type="InterPro" id="IPR001453">
    <property type="entry name" value="MoaB/Mog_dom"/>
</dbReference>
<dbReference type="EMBL" id="CP063767">
    <property type="protein sequence ID" value="QOY60202.1"/>
    <property type="molecule type" value="Genomic_DNA"/>
</dbReference>
<dbReference type="UniPathway" id="UPA00344"/>
<evidence type="ECO:0000256" key="2">
    <source>
        <dbReference type="ARBA" id="ARBA00023150"/>
    </source>
</evidence>
<dbReference type="GO" id="GO:0006777">
    <property type="term" value="P:Mo-molybdopterin cofactor biosynthetic process"/>
    <property type="evidence" value="ECO:0007669"/>
    <property type="project" value="UniProtKB-KW"/>
</dbReference>
<dbReference type="KEGG" id="tio:INP52_07225"/>
<dbReference type="Gene3D" id="3.40.980.10">
    <property type="entry name" value="MoaB/Mog-like domain"/>
    <property type="match status" value="1"/>
</dbReference>
<organism evidence="4 5">
    <name type="scientific">Thermophilibacter immobilis</name>
    <dbReference type="NCBI Taxonomy" id="2779519"/>
    <lineage>
        <taxon>Bacteria</taxon>
        <taxon>Bacillati</taxon>
        <taxon>Actinomycetota</taxon>
        <taxon>Coriobacteriia</taxon>
        <taxon>Coriobacteriales</taxon>
        <taxon>Atopobiaceae</taxon>
        <taxon>Thermophilibacter</taxon>
    </lineage>
</organism>
<reference evidence="4 5" key="1">
    <citation type="submission" date="2020-10" db="EMBL/GenBank/DDBJ databases">
        <title>Olsenella immobilis sp.nov., isolated from the mud in a fermentation cellar used for the production of Chinese strong-flavoured liquor.</title>
        <authorList>
            <person name="Lu L."/>
        </authorList>
    </citation>
    <scope>NUCLEOTIDE SEQUENCE [LARGE SCALE GENOMIC DNA]</scope>
    <source>
        <strain evidence="4 5">LZLJ-2</strain>
    </source>
</reference>
<comment type="pathway">
    <text evidence="1">Cofactor biosynthesis; molybdopterin biosynthesis.</text>
</comment>
<evidence type="ECO:0000259" key="3">
    <source>
        <dbReference type="SMART" id="SM00852"/>
    </source>
</evidence>
<evidence type="ECO:0000256" key="1">
    <source>
        <dbReference type="ARBA" id="ARBA00005046"/>
    </source>
</evidence>
<dbReference type="NCBIfam" id="TIGR00177">
    <property type="entry name" value="molyb_syn"/>
    <property type="match status" value="1"/>
</dbReference>
<evidence type="ECO:0000313" key="5">
    <source>
        <dbReference type="Proteomes" id="UP000593735"/>
    </source>
</evidence>
<keyword evidence="5" id="KW-1185">Reference proteome</keyword>
<dbReference type="PROSITE" id="PS01078">
    <property type="entry name" value="MOCF_BIOSYNTHESIS_1"/>
    <property type="match status" value="1"/>
</dbReference>
<dbReference type="SUPFAM" id="SSF53218">
    <property type="entry name" value="Molybdenum cofactor biosynthesis proteins"/>
    <property type="match status" value="1"/>
</dbReference>
<dbReference type="Pfam" id="PF00994">
    <property type="entry name" value="MoCF_biosynth"/>
    <property type="match status" value="1"/>
</dbReference>
<dbReference type="PANTHER" id="PTHR43764:SF1">
    <property type="entry name" value="MOLYBDOPTERIN MOLYBDOTRANSFERASE"/>
    <property type="match status" value="1"/>
</dbReference>
<dbReference type="SMART" id="SM00852">
    <property type="entry name" value="MoCF_biosynth"/>
    <property type="match status" value="1"/>
</dbReference>
<dbReference type="PANTHER" id="PTHR43764">
    <property type="entry name" value="MOLYBDENUM COFACTOR BIOSYNTHESIS"/>
    <property type="match status" value="1"/>
</dbReference>
<dbReference type="InterPro" id="IPR051920">
    <property type="entry name" value="MPT_Adenylyltrnsfr/MoaC-Rel"/>
</dbReference>
<protein>
    <submittedName>
        <fullName evidence="4">MogA/MoaB family molybdenum cofactor biosynthesis protein</fullName>
    </submittedName>
</protein>
<feature type="domain" description="MoaB/Mog" evidence="3">
    <location>
        <begin position="21"/>
        <end position="164"/>
    </location>
</feature>
<name>A0A7S7M846_9ACTN</name>
<keyword evidence="2" id="KW-0501">Molybdenum cofactor biosynthesis</keyword>
<dbReference type="InterPro" id="IPR036425">
    <property type="entry name" value="MoaB/Mog-like_dom_sf"/>
</dbReference>
<gene>
    <name evidence="4" type="ORF">INP52_07225</name>
</gene>